<feature type="compositionally biased region" description="Low complexity" evidence="1">
    <location>
        <begin position="564"/>
        <end position="584"/>
    </location>
</feature>
<dbReference type="GO" id="GO:0009435">
    <property type="term" value="P:NAD+ biosynthetic process"/>
    <property type="evidence" value="ECO:0007669"/>
    <property type="project" value="InterPro"/>
</dbReference>
<dbReference type="InterPro" id="IPR036188">
    <property type="entry name" value="FAD/NAD-bd_sf"/>
</dbReference>
<reference evidence="3" key="1">
    <citation type="submission" date="2021-02" db="EMBL/GenBank/DDBJ databases">
        <authorList>
            <person name="Nowell W R."/>
        </authorList>
    </citation>
    <scope>NUCLEOTIDE SEQUENCE</scope>
</reference>
<dbReference type="SUPFAM" id="SSF51905">
    <property type="entry name" value="FAD/NAD(P)-binding domain"/>
    <property type="match status" value="1"/>
</dbReference>
<dbReference type="Pfam" id="PF12831">
    <property type="entry name" value="FAD_oxidored"/>
    <property type="match status" value="2"/>
</dbReference>
<evidence type="ECO:0000313" key="4">
    <source>
        <dbReference type="Proteomes" id="UP000663874"/>
    </source>
</evidence>
<dbReference type="Proteomes" id="UP000663874">
    <property type="component" value="Unassembled WGS sequence"/>
</dbReference>
<feature type="region of interest" description="Disordered" evidence="1">
    <location>
        <begin position="558"/>
        <end position="584"/>
    </location>
</feature>
<name>A0A819CJE7_9BILA</name>
<evidence type="ECO:0000256" key="1">
    <source>
        <dbReference type="SAM" id="MobiDB-lite"/>
    </source>
</evidence>
<evidence type="ECO:0000256" key="2">
    <source>
        <dbReference type="SAM" id="SignalP"/>
    </source>
</evidence>
<evidence type="ECO:0000313" key="3">
    <source>
        <dbReference type="EMBL" id="CAF3813289.1"/>
    </source>
</evidence>
<dbReference type="InterPro" id="IPR005288">
    <property type="entry name" value="NadB"/>
</dbReference>
<organism evidence="3 4">
    <name type="scientific">Rotaria sordida</name>
    <dbReference type="NCBI Taxonomy" id="392033"/>
    <lineage>
        <taxon>Eukaryota</taxon>
        <taxon>Metazoa</taxon>
        <taxon>Spiralia</taxon>
        <taxon>Gnathifera</taxon>
        <taxon>Rotifera</taxon>
        <taxon>Eurotatoria</taxon>
        <taxon>Bdelloidea</taxon>
        <taxon>Philodinida</taxon>
        <taxon>Philodinidae</taxon>
        <taxon>Rotaria</taxon>
    </lineage>
</organism>
<accession>A0A819CJE7</accession>
<dbReference type="PANTHER" id="PTHR42716">
    <property type="entry name" value="L-ASPARTATE OXIDASE"/>
    <property type="match status" value="1"/>
</dbReference>
<proteinExistence type="predicted"/>
<gene>
    <name evidence="3" type="ORF">FNK824_LOCUS15702</name>
</gene>
<evidence type="ECO:0008006" key="5">
    <source>
        <dbReference type="Google" id="ProtNLM"/>
    </source>
</evidence>
<feature type="chain" id="PRO_5032719160" description="FAD dependent oxidoreductase" evidence="2">
    <location>
        <begin position="23"/>
        <end position="603"/>
    </location>
</feature>
<dbReference type="EMBL" id="CAJOBE010002301">
    <property type="protein sequence ID" value="CAF3813289.1"/>
    <property type="molecule type" value="Genomic_DNA"/>
</dbReference>
<keyword evidence="2" id="KW-0732">Signal</keyword>
<feature type="signal peptide" evidence="2">
    <location>
        <begin position="1"/>
        <end position="22"/>
    </location>
</feature>
<dbReference type="AlphaFoldDB" id="A0A819CJE7"/>
<dbReference type="GO" id="GO:0008734">
    <property type="term" value="F:L-aspartate oxidase activity"/>
    <property type="evidence" value="ECO:0007669"/>
    <property type="project" value="InterPro"/>
</dbReference>
<comment type="caution">
    <text evidence="3">The sequence shown here is derived from an EMBL/GenBank/DDBJ whole genome shotgun (WGS) entry which is preliminary data.</text>
</comment>
<dbReference type="PANTHER" id="PTHR42716:SF1">
    <property type="entry name" value="SLL0471 PROTEIN"/>
    <property type="match status" value="1"/>
</dbReference>
<protein>
    <recommendedName>
        <fullName evidence="5">FAD dependent oxidoreductase</fullName>
    </recommendedName>
</protein>
<sequence>MRCRKVSLSALILIVSVHSILCDIIDDCSLVIVGGSTAALGAAISASTKLDQRVCLLEPTDWAGGQLTSELLSAPDFAYHKITDKDTNFTLDVGTINRQANNQNLLFRQMITTLGNTGRCWVSLYCSIPDQFLSRVIQPLIGNIRIYYNTVIKQIIKDESGRRIIQIDAIQRTPRASSDEYCRFLSEELPDWYSPDESPWFSKTSLSFRNISFVVEGTSWGEVLVLANASYLQGLMEQFDGDISGVGNATCGQSFTFDFLEQLHETSVDEPSNPLPEPTGGGNYSLLGYEWERIWTYRRVNTSTTSAFVAVNDLTIQNWDRGNDYGRDYFYLPVADAHQQRDTNQWQGGVNINAIREAERQAYGYHYWYRAKAPTNWANRTVLVRSVSTAGTCHGLAKMPYLRESRRSIGINNFLLNISMISGNARDIHGYIPHDRLCLGAYNVDIHSMSQCKYPAYIYQYYPVLPYYVPLRAMTNRDIDNLFVIGKTMAQTFLVNSATRLHPVEFSSGQAAGIASAYAIQSNIENVGDLMQDEHLRQIQALVKSITPISWTINGTQYPDDSASSPSFSTSTTPSTTTTSHSSSPIFSLSLPIFFLAMFFSIF</sequence>